<dbReference type="InterPro" id="IPR045584">
    <property type="entry name" value="Pilin-like"/>
</dbReference>
<keyword evidence="6" id="KW-0812">Transmembrane</keyword>
<dbReference type="Proteomes" id="UP000313645">
    <property type="component" value="Unassembled WGS sequence"/>
</dbReference>
<dbReference type="Pfam" id="PF07963">
    <property type="entry name" value="N_methyl"/>
    <property type="match status" value="1"/>
</dbReference>
<dbReference type="Pfam" id="PF02501">
    <property type="entry name" value="T2SSI"/>
    <property type="match status" value="1"/>
</dbReference>
<comment type="similarity">
    <text evidence="2 9">Belongs to the GSP I family.</text>
</comment>
<organism evidence="11 12">
    <name type="scientific">Marinobacter halodurans</name>
    <dbReference type="NCBI Taxonomy" id="2528979"/>
    <lineage>
        <taxon>Bacteria</taxon>
        <taxon>Pseudomonadati</taxon>
        <taxon>Pseudomonadota</taxon>
        <taxon>Gammaproteobacteria</taxon>
        <taxon>Pseudomonadales</taxon>
        <taxon>Marinobacteraceae</taxon>
        <taxon>Marinobacter</taxon>
    </lineage>
</organism>
<protein>
    <recommendedName>
        <fullName evidence="9">Type II secretion system protein I</fullName>
        <shortName evidence="9">T2SS minor pseudopilin I</shortName>
    </recommendedName>
</protein>
<dbReference type="InterPro" id="IPR012902">
    <property type="entry name" value="N_methyl_site"/>
</dbReference>
<reference evidence="11 12" key="1">
    <citation type="submission" date="2019-02" db="EMBL/GenBank/DDBJ databases">
        <title>Marinobacter halodurans sp. nov., a marine bacterium isolated from sea tidal flat.</title>
        <authorList>
            <person name="Yoo Y."/>
            <person name="Lee D.W."/>
            <person name="Kim B.S."/>
            <person name="Kim J.-J."/>
        </authorList>
    </citation>
    <scope>NUCLEOTIDE SEQUENCE [LARGE SCALE GENOMIC DNA]</scope>
    <source>
        <strain evidence="11 12">YJ-S3-2</strain>
    </source>
</reference>
<gene>
    <name evidence="11" type="primary">gspI</name>
    <name evidence="11" type="ORF">EZI54_10215</name>
</gene>
<dbReference type="PROSITE" id="PS00409">
    <property type="entry name" value="PROKAR_NTER_METHYL"/>
    <property type="match status" value="1"/>
</dbReference>
<comment type="caution">
    <text evidence="11">The sequence shown here is derived from an EMBL/GenBank/DDBJ whole genome shotgun (WGS) entry which is preliminary data.</text>
</comment>
<evidence type="ECO:0000256" key="4">
    <source>
        <dbReference type="ARBA" id="ARBA00022481"/>
    </source>
</evidence>
<sequence>MHRPPLRQRGFTLIEVLVAVLVFGLIATAASEVASNYIGTFERVRDRTMATWIAENEVAQLRLQSDLPQVSEETDDLDYANRHWQVETVVSGTQDENVRRIEVTVFLAPEDSEKRQLSSMTGFIGDY</sequence>
<evidence type="ECO:0000256" key="8">
    <source>
        <dbReference type="ARBA" id="ARBA00023136"/>
    </source>
</evidence>
<keyword evidence="5 9" id="KW-0997">Cell inner membrane</keyword>
<name>A0ABY1ZMJ2_9GAMM</name>
<dbReference type="Gene3D" id="3.30.1300.30">
    <property type="entry name" value="GSPII I/J protein-like"/>
    <property type="match status" value="1"/>
</dbReference>
<proteinExistence type="inferred from homology"/>
<dbReference type="SUPFAM" id="SSF54523">
    <property type="entry name" value="Pili subunits"/>
    <property type="match status" value="1"/>
</dbReference>
<keyword evidence="4 9" id="KW-0488">Methylation</keyword>
<dbReference type="EMBL" id="SJDL01000013">
    <property type="protein sequence ID" value="TBW56066.1"/>
    <property type="molecule type" value="Genomic_DNA"/>
</dbReference>
<dbReference type="InterPro" id="IPR010052">
    <property type="entry name" value="T2SS_protein-GspI"/>
</dbReference>
<evidence type="ECO:0000313" key="12">
    <source>
        <dbReference type="Proteomes" id="UP000313645"/>
    </source>
</evidence>
<keyword evidence="7" id="KW-1133">Transmembrane helix</keyword>
<keyword evidence="3" id="KW-1003">Cell membrane</keyword>
<comment type="subunit">
    <text evidence="9">Type II secretion is composed of four main components: the outer membrane complex, the inner membrane complex, the cytoplasmic secretion ATPase and the periplasm-spanning pseudopilus.</text>
</comment>
<dbReference type="InterPro" id="IPR003413">
    <property type="entry name" value="T2SS_GspI_C"/>
</dbReference>
<dbReference type="PANTHER" id="PTHR38779">
    <property type="entry name" value="TYPE II SECRETION SYSTEM PROTEIN I-RELATED"/>
    <property type="match status" value="1"/>
</dbReference>
<dbReference type="PANTHER" id="PTHR38779:SF2">
    <property type="entry name" value="TYPE II SECRETION SYSTEM PROTEIN I-RELATED"/>
    <property type="match status" value="1"/>
</dbReference>
<dbReference type="NCBIfam" id="TIGR02532">
    <property type="entry name" value="IV_pilin_GFxxxE"/>
    <property type="match status" value="1"/>
</dbReference>
<evidence type="ECO:0000313" key="11">
    <source>
        <dbReference type="EMBL" id="TBW56066.1"/>
    </source>
</evidence>
<comment type="function">
    <text evidence="9">Component of the type II secretion system required for the energy-dependent secretion of extracellular factors such as proteases and toxins from the periplasm.</text>
</comment>
<feature type="domain" description="Type II secretion system protein GspI C-terminal" evidence="10">
    <location>
        <begin position="45"/>
        <end position="124"/>
    </location>
</feature>
<evidence type="ECO:0000259" key="10">
    <source>
        <dbReference type="Pfam" id="PF02501"/>
    </source>
</evidence>
<evidence type="ECO:0000256" key="1">
    <source>
        <dbReference type="ARBA" id="ARBA00004377"/>
    </source>
</evidence>
<evidence type="ECO:0000256" key="3">
    <source>
        <dbReference type="ARBA" id="ARBA00022475"/>
    </source>
</evidence>
<comment type="subcellular location">
    <subcellularLocation>
        <location evidence="1 9">Cell inner membrane</location>
        <topology evidence="1 9">Single-pass membrane protein</topology>
    </subcellularLocation>
</comment>
<keyword evidence="8" id="KW-0472">Membrane</keyword>
<evidence type="ECO:0000256" key="7">
    <source>
        <dbReference type="ARBA" id="ARBA00022989"/>
    </source>
</evidence>
<evidence type="ECO:0000256" key="2">
    <source>
        <dbReference type="ARBA" id="ARBA00008358"/>
    </source>
</evidence>
<dbReference type="NCBIfam" id="TIGR01707">
    <property type="entry name" value="gspI"/>
    <property type="match status" value="1"/>
</dbReference>
<evidence type="ECO:0000256" key="9">
    <source>
        <dbReference type="RuleBase" id="RU368030"/>
    </source>
</evidence>
<comment type="PTM">
    <text evidence="9">Cleaved by prepilin peptidase.</text>
</comment>
<keyword evidence="12" id="KW-1185">Reference proteome</keyword>
<evidence type="ECO:0000256" key="5">
    <source>
        <dbReference type="ARBA" id="ARBA00022519"/>
    </source>
</evidence>
<evidence type="ECO:0000256" key="6">
    <source>
        <dbReference type="ARBA" id="ARBA00022692"/>
    </source>
</evidence>
<accession>A0ABY1ZMJ2</accession>